<dbReference type="SUPFAM" id="SSF46785">
    <property type="entry name" value="Winged helix' DNA-binding domain"/>
    <property type="match status" value="1"/>
</dbReference>
<reference evidence="3" key="1">
    <citation type="journal article" date="2019" name="Int. J. Syst. Evol. Microbiol.">
        <title>The Global Catalogue of Microorganisms (GCM) 10K type strain sequencing project: providing services to taxonomists for standard genome sequencing and annotation.</title>
        <authorList>
            <consortium name="The Broad Institute Genomics Platform"/>
            <consortium name="The Broad Institute Genome Sequencing Center for Infectious Disease"/>
            <person name="Wu L."/>
            <person name="Ma J."/>
        </authorList>
    </citation>
    <scope>NUCLEOTIDE SEQUENCE [LARGE SCALE GENOMIC DNA]</scope>
    <source>
        <strain evidence="3">KCTC 12848</strain>
    </source>
</reference>
<dbReference type="PANTHER" id="PTHR33164">
    <property type="entry name" value="TRANSCRIPTIONAL REGULATOR, MARR FAMILY"/>
    <property type="match status" value="1"/>
</dbReference>
<protein>
    <submittedName>
        <fullName evidence="2">MarR family winged helix-turn-helix transcriptional regulator</fullName>
    </submittedName>
</protein>
<dbReference type="Proteomes" id="UP001595833">
    <property type="component" value="Unassembled WGS sequence"/>
</dbReference>
<keyword evidence="3" id="KW-1185">Reference proteome</keyword>
<evidence type="ECO:0000313" key="3">
    <source>
        <dbReference type="Proteomes" id="UP001595833"/>
    </source>
</evidence>
<sequence length="163" mass="17272">MSIAQRYIRSGVRGSDRGGRIGSSAIGSGAPVGILMAEMTRRLREARLLEVRIDRCLLAFAGVRLSDYLVLDTLAARRGRARIGALADAVGMSKSCASHLVGRVEGRGLVTCCAAVVDGRGIEVRLTDQGARLRETATEVYGRLALGPETVVEVGGPMLRHVA</sequence>
<accession>A0ABV9XZF8</accession>
<dbReference type="RefSeq" id="WP_380646887.1">
    <property type="nucleotide sequence ID" value="NZ_JBHSJB010000017.1"/>
</dbReference>
<proteinExistence type="predicted"/>
<gene>
    <name evidence="2" type="ORF">ACFPFM_18695</name>
</gene>
<evidence type="ECO:0000259" key="1">
    <source>
        <dbReference type="Pfam" id="PF09339"/>
    </source>
</evidence>
<dbReference type="InterPro" id="IPR036390">
    <property type="entry name" value="WH_DNA-bd_sf"/>
</dbReference>
<evidence type="ECO:0000313" key="2">
    <source>
        <dbReference type="EMBL" id="MFC5055778.1"/>
    </source>
</evidence>
<dbReference type="InterPro" id="IPR005471">
    <property type="entry name" value="Tscrpt_reg_IclR_N"/>
</dbReference>
<dbReference type="Pfam" id="PF09339">
    <property type="entry name" value="HTH_IclR"/>
    <property type="match status" value="1"/>
</dbReference>
<dbReference type="PANTHER" id="PTHR33164:SF99">
    <property type="entry name" value="MARR FAMILY REGULATORY PROTEIN"/>
    <property type="match status" value="1"/>
</dbReference>
<name>A0ABV9XZF8_9PSEU</name>
<dbReference type="Gene3D" id="1.10.10.10">
    <property type="entry name" value="Winged helix-like DNA-binding domain superfamily/Winged helix DNA-binding domain"/>
    <property type="match status" value="1"/>
</dbReference>
<feature type="domain" description="HTH iclR-type" evidence="1">
    <location>
        <begin position="70"/>
        <end position="110"/>
    </location>
</feature>
<dbReference type="InterPro" id="IPR039422">
    <property type="entry name" value="MarR/SlyA-like"/>
</dbReference>
<comment type="caution">
    <text evidence="2">The sequence shown here is derived from an EMBL/GenBank/DDBJ whole genome shotgun (WGS) entry which is preliminary data.</text>
</comment>
<dbReference type="EMBL" id="JBHSJB010000017">
    <property type="protein sequence ID" value="MFC5055778.1"/>
    <property type="molecule type" value="Genomic_DNA"/>
</dbReference>
<organism evidence="2 3">
    <name type="scientific">Saccharothrix xinjiangensis</name>
    <dbReference type="NCBI Taxonomy" id="204798"/>
    <lineage>
        <taxon>Bacteria</taxon>
        <taxon>Bacillati</taxon>
        <taxon>Actinomycetota</taxon>
        <taxon>Actinomycetes</taxon>
        <taxon>Pseudonocardiales</taxon>
        <taxon>Pseudonocardiaceae</taxon>
        <taxon>Saccharothrix</taxon>
    </lineage>
</organism>
<dbReference type="InterPro" id="IPR036388">
    <property type="entry name" value="WH-like_DNA-bd_sf"/>
</dbReference>